<dbReference type="Proteomes" id="UP000524535">
    <property type="component" value="Unassembled WGS sequence"/>
</dbReference>
<evidence type="ECO:0000313" key="6">
    <source>
        <dbReference type="Proteomes" id="UP000524535"/>
    </source>
</evidence>
<dbReference type="Proteomes" id="UP000576087">
    <property type="component" value="Unassembled WGS sequence"/>
</dbReference>
<evidence type="ECO:0000313" key="3">
    <source>
        <dbReference type="EMBL" id="MBB4412489.1"/>
    </source>
</evidence>
<name>A0A7W6TFN6_9HYPH</name>
<sequence length="355" mass="38518">MKSIIAGCLAAIAAMSASSAVAIEISMERGNATSKIIVTGTIVRGDAKRFKDFWDENAYDSWNFIVSLDSPGGSLMDGIEIGQFIRKNGAHTEIRRYSPEIAGQYYREERPDAECYSACALAFMGGVEREVAHDGKIGFHQFSGGTSTSATEAMETTQLISAFLAGYLRDMGAKPELFEHMSGTSPENMFVPSARELSALNIVPQLGFHEFKLMPKDGLIVATAVNERNPGPLERLYEIETLCWKKRPIINLYAVEDGQGLSPEMATRSTTHIDGFRIDTISGSYEYGKDNIRLYPNQRLLASLVIDPKVARALGGGSGMVAVNSYTASGVFISGRIEAPPGGDQAILASFRDCL</sequence>
<proteinExistence type="predicted"/>
<keyword evidence="6" id="KW-1185">Reference proteome</keyword>
<keyword evidence="1" id="KW-0732">Signal</keyword>
<dbReference type="Proteomes" id="UP000520770">
    <property type="component" value="Unassembled WGS sequence"/>
</dbReference>
<dbReference type="EMBL" id="JACIGW010000003">
    <property type="protein sequence ID" value="MBB4349289.1"/>
    <property type="molecule type" value="Genomic_DNA"/>
</dbReference>
<dbReference type="RefSeq" id="WP_183824324.1">
    <property type="nucleotide sequence ID" value="NZ_JACIGW010000003.1"/>
</dbReference>
<gene>
    <name evidence="3" type="ORF">GGE31_003002</name>
    <name evidence="2" type="ORF">GGE33_003051</name>
    <name evidence="4" type="ORF">GGE35_002943</name>
</gene>
<comment type="caution">
    <text evidence="3">The sequence shown here is derived from an EMBL/GenBank/DDBJ whole genome shotgun (WGS) entry which is preliminary data.</text>
</comment>
<organism evidence="3 6">
    <name type="scientific">Aliirhizobium cellulosilyticum</name>
    <dbReference type="NCBI Taxonomy" id="393664"/>
    <lineage>
        <taxon>Bacteria</taxon>
        <taxon>Pseudomonadati</taxon>
        <taxon>Pseudomonadota</taxon>
        <taxon>Alphaproteobacteria</taxon>
        <taxon>Hyphomicrobiales</taxon>
        <taxon>Rhizobiaceae</taxon>
        <taxon>Aliirhizobium</taxon>
    </lineage>
</organism>
<evidence type="ECO:0000313" key="2">
    <source>
        <dbReference type="EMBL" id="MBB4349289.1"/>
    </source>
</evidence>
<dbReference type="EMBL" id="JACIGY010000003">
    <property type="protein sequence ID" value="MBB4412489.1"/>
    <property type="molecule type" value="Genomic_DNA"/>
</dbReference>
<evidence type="ECO:0000313" key="7">
    <source>
        <dbReference type="Proteomes" id="UP000576087"/>
    </source>
</evidence>
<evidence type="ECO:0000313" key="4">
    <source>
        <dbReference type="EMBL" id="MBB4447121.1"/>
    </source>
</evidence>
<dbReference type="AlphaFoldDB" id="A0A7W6TFN6"/>
<accession>A0A7W6TFN6</accession>
<dbReference type="Gene3D" id="3.90.226.10">
    <property type="entry name" value="2-enoyl-CoA Hydratase, Chain A, domain 1"/>
    <property type="match status" value="1"/>
</dbReference>
<feature type="chain" id="PRO_5036214242" evidence="1">
    <location>
        <begin position="23"/>
        <end position="355"/>
    </location>
</feature>
<evidence type="ECO:0000313" key="5">
    <source>
        <dbReference type="Proteomes" id="UP000520770"/>
    </source>
</evidence>
<dbReference type="SUPFAM" id="SSF52096">
    <property type="entry name" value="ClpP/crotonase"/>
    <property type="match status" value="1"/>
</dbReference>
<reference evidence="5 6" key="1">
    <citation type="submission" date="2020-08" db="EMBL/GenBank/DDBJ databases">
        <title>Genomic Encyclopedia of Type Strains, Phase IV (KMG-V): Genome sequencing to study the core and pangenomes of soil and plant-associated prokaryotes.</title>
        <authorList>
            <person name="Whitman W."/>
        </authorList>
    </citation>
    <scope>NUCLEOTIDE SEQUENCE [LARGE SCALE GENOMIC DNA]</scope>
    <source>
        <strain evidence="3 6">SEMIA 444</strain>
        <strain evidence="2 5">SEMIA 448</strain>
        <strain evidence="4 7">SEMIA 452</strain>
    </source>
</reference>
<feature type="signal peptide" evidence="1">
    <location>
        <begin position="1"/>
        <end position="22"/>
    </location>
</feature>
<dbReference type="EMBL" id="JACIHM010000003">
    <property type="protein sequence ID" value="MBB4447121.1"/>
    <property type="molecule type" value="Genomic_DNA"/>
</dbReference>
<protein>
    <submittedName>
        <fullName evidence="3">Uncharacterized protein</fullName>
    </submittedName>
</protein>
<evidence type="ECO:0000256" key="1">
    <source>
        <dbReference type="SAM" id="SignalP"/>
    </source>
</evidence>
<dbReference type="InterPro" id="IPR029045">
    <property type="entry name" value="ClpP/crotonase-like_dom_sf"/>
</dbReference>